<sequence length="97" mass="10764">MTKRQSKSQKCKDYFDAFKCIQGNKKMRREGTKDGSIATHPVVGIPITKPEKFILADCLTWLRHHGILCNRNNVGAGQMGESGYYSYGIRGAGDIIG</sequence>
<name>X1J6B4_9ZZZZ</name>
<feature type="non-terminal residue" evidence="1">
    <location>
        <position position="97"/>
    </location>
</feature>
<accession>X1J6B4</accession>
<reference evidence="1" key="1">
    <citation type="journal article" date="2014" name="Front. Microbiol.">
        <title>High frequency of phylogenetically diverse reductive dehalogenase-homologous genes in deep subseafloor sedimentary metagenomes.</title>
        <authorList>
            <person name="Kawai M."/>
            <person name="Futagami T."/>
            <person name="Toyoda A."/>
            <person name="Takaki Y."/>
            <person name="Nishi S."/>
            <person name="Hori S."/>
            <person name="Arai W."/>
            <person name="Tsubouchi T."/>
            <person name="Morono Y."/>
            <person name="Uchiyama I."/>
            <person name="Ito T."/>
            <person name="Fujiyama A."/>
            <person name="Inagaki F."/>
            <person name="Takami H."/>
        </authorList>
    </citation>
    <scope>NUCLEOTIDE SEQUENCE</scope>
    <source>
        <strain evidence="1">Expedition CK06-06</strain>
    </source>
</reference>
<dbReference type="AlphaFoldDB" id="X1J6B4"/>
<evidence type="ECO:0000313" key="1">
    <source>
        <dbReference type="EMBL" id="GAH77055.1"/>
    </source>
</evidence>
<organism evidence="1">
    <name type="scientific">marine sediment metagenome</name>
    <dbReference type="NCBI Taxonomy" id="412755"/>
    <lineage>
        <taxon>unclassified sequences</taxon>
        <taxon>metagenomes</taxon>
        <taxon>ecological metagenomes</taxon>
    </lineage>
</organism>
<protein>
    <submittedName>
        <fullName evidence="1">Uncharacterized protein</fullName>
    </submittedName>
</protein>
<dbReference type="EMBL" id="BARU01040317">
    <property type="protein sequence ID" value="GAH77055.1"/>
    <property type="molecule type" value="Genomic_DNA"/>
</dbReference>
<gene>
    <name evidence="1" type="ORF">S03H2_62350</name>
</gene>
<proteinExistence type="predicted"/>
<comment type="caution">
    <text evidence="1">The sequence shown here is derived from an EMBL/GenBank/DDBJ whole genome shotgun (WGS) entry which is preliminary data.</text>
</comment>